<dbReference type="InParanoid" id="A0A0V0QA27"/>
<dbReference type="OMA" id="HEDHDSA"/>
<evidence type="ECO:0000313" key="2">
    <source>
        <dbReference type="Proteomes" id="UP000054937"/>
    </source>
</evidence>
<dbReference type="OrthoDB" id="282938at2759"/>
<dbReference type="EMBL" id="LDAU01000223">
    <property type="protein sequence ID" value="KRW99070.1"/>
    <property type="molecule type" value="Genomic_DNA"/>
</dbReference>
<protein>
    <submittedName>
        <fullName evidence="1">Uncharacterized protein</fullName>
    </submittedName>
</protein>
<reference evidence="1 2" key="1">
    <citation type="journal article" date="2015" name="Sci. Rep.">
        <title>Genome of the facultative scuticociliatosis pathogen Pseudocohnilembus persalinus provides insight into its virulence through horizontal gene transfer.</title>
        <authorList>
            <person name="Xiong J."/>
            <person name="Wang G."/>
            <person name="Cheng J."/>
            <person name="Tian M."/>
            <person name="Pan X."/>
            <person name="Warren A."/>
            <person name="Jiang C."/>
            <person name="Yuan D."/>
            <person name="Miao W."/>
        </authorList>
    </citation>
    <scope>NUCLEOTIDE SEQUENCE [LARGE SCALE GENOMIC DNA]</scope>
    <source>
        <strain evidence="1">36N120E</strain>
    </source>
</reference>
<comment type="caution">
    <text evidence="1">The sequence shown here is derived from an EMBL/GenBank/DDBJ whole genome shotgun (WGS) entry which is preliminary data.</text>
</comment>
<proteinExistence type="predicted"/>
<sequence>MGGDHQQVDEHELKAALIHKLKPLYEPNEGPVIKQFFTYINQKLFDHHHAHINTENYTHKDASSFSKSEQVGRTVAALKKIKEFNHHYFPDNELRILNPANTGIASEVLRIGFAGIDALILTSMWRNWSFNSRSVTFLGALIVGQYFAMHVPNLCNELVQLPRRRQLAKKYIDVYGYNYFHEILNPQYDLHKLHNLSNDLYQY</sequence>
<accession>A0A0V0QA27</accession>
<organism evidence="1 2">
    <name type="scientific">Pseudocohnilembus persalinus</name>
    <name type="common">Ciliate</name>
    <dbReference type="NCBI Taxonomy" id="266149"/>
    <lineage>
        <taxon>Eukaryota</taxon>
        <taxon>Sar</taxon>
        <taxon>Alveolata</taxon>
        <taxon>Ciliophora</taxon>
        <taxon>Intramacronucleata</taxon>
        <taxon>Oligohymenophorea</taxon>
        <taxon>Scuticociliatia</taxon>
        <taxon>Philasterida</taxon>
        <taxon>Pseudocohnilembidae</taxon>
        <taxon>Pseudocohnilembus</taxon>
    </lineage>
</organism>
<gene>
    <name evidence="1" type="ORF">PPERSA_11671</name>
</gene>
<name>A0A0V0QA27_PSEPJ</name>
<dbReference type="Proteomes" id="UP000054937">
    <property type="component" value="Unassembled WGS sequence"/>
</dbReference>
<evidence type="ECO:0000313" key="1">
    <source>
        <dbReference type="EMBL" id="KRW99070.1"/>
    </source>
</evidence>
<keyword evidence="2" id="KW-1185">Reference proteome</keyword>
<dbReference type="AlphaFoldDB" id="A0A0V0QA27"/>